<proteinExistence type="predicted"/>
<dbReference type="Proteomes" id="UP000011518">
    <property type="component" value="Unassembled WGS sequence"/>
</dbReference>
<feature type="compositionally biased region" description="Basic and acidic residues" evidence="4">
    <location>
        <begin position="96"/>
        <end position="109"/>
    </location>
</feature>
<dbReference type="GO" id="GO:0005840">
    <property type="term" value="C:ribosome"/>
    <property type="evidence" value="ECO:0007669"/>
    <property type="project" value="UniProtKB-KW"/>
</dbReference>
<name>L9LBT7_TUPCH</name>
<dbReference type="GO" id="GO:0003735">
    <property type="term" value="F:structural constituent of ribosome"/>
    <property type="evidence" value="ECO:0007669"/>
    <property type="project" value="InterPro"/>
</dbReference>
<gene>
    <name evidence="5" type="ORF">TREES_T100015569</name>
</gene>
<reference evidence="6" key="2">
    <citation type="journal article" date="2013" name="Nat. Commun.">
        <title>Genome of the Chinese tree shrew.</title>
        <authorList>
            <person name="Fan Y."/>
            <person name="Huang Z.Y."/>
            <person name="Cao C.C."/>
            <person name="Chen C.S."/>
            <person name="Chen Y.X."/>
            <person name="Fan D.D."/>
            <person name="He J."/>
            <person name="Hou H.L."/>
            <person name="Hu L."/>
            <person name="Hu X.T."/>
            <person name="Jiang X.T."/>
            <person name="Lai R."/>
            <person name="Lang Y.S."/>
            <person name="Liang B."/>
            <person name="Liao S.G."/>
            <person name="Mu D."/>
            <person name="Ma Y.Y."/>
            <person name="Niu Y.Y."/>
            <person name="Sun X.Q."/>
            <person name="Xia J.Q."/>
            <person name="Xiao J."/>
            <person name="Xiong Z.Q."/>
            <person name="Xu L."/>
            <person name="Yang L."/>
            <person name="Zhang Y."/>
            <person name="Zhao W."/>
            <person name="Zhao X.D."/>
            <person name="Zheng Y.T."/>
            <person name="Zhou J.M."/>
            <person name="Zhu Y.B."/>
            <person name="Zhang G.J."/>
            <person name="Wang J."/>
            <person name="Yao Y.G."/>
        </authorList>
    </citation>
    <scope>NUCLEOTIDE SEQUENCE [LARGE SCALE GENOMIC DNA]</scope>
</reference>
<keyword evidence="3" id="KW-0687">Ribonucleoprotein</keyword>
<keyword evidence="2 5" id="KW-0689">Ribosomal protein</keyword>
<dbReference type="Gene3D" id="2.20.25.100">
    <property type="entry name" value="Zn-binding ribosomal proteins"/>
    <property type="match status" value="2"/>
</dbReference>
<dbReference type="EMBL" id="KB320444">
    <property type="protein sequence ID" value="ELW72144.1"/>
    <property type="molecule type" value="Genomic_DNA"/>
</dbReference>
<dbReference type="STRING" id="246437.L9LBT7"/>
<keyword evidence="6" id="KW-1185">Reference proteome</keyword>
<evidence type="ECO:0000313" key="5">
    <source>
        <dbReference type="EMBL" id="ELW72144.1"/>
    </source>
</evidence>
<dbReference type="GO" id="GO:1990904">
    <property type="term" value="C:ribonucleoprotein complex"/>
    <property type="evidence" value="ECO:0007669"/>
    <property type="project" value="UniProtKB-KW"/>
</dbReference>
<evidence type="ECO:0000256" key="1">
    <source>
        <dbReference type="ARBA" id="ARBA00022833"/>
    </source>
</evidence>
<dbReference type="InterPro" id="IPR000592">
    <property type="entry name" value="Ribosomal_eS27"/>
</dbReference>
<protein>
    <submittedName>
        <fullName evidence="5">40S ribosomal protein S27</fullName>
    </submittedName>
</protein>
<feature type="region of interest" description="Disordered" evidence="4">
    <location>
        <begin position="1"/>
        <end position="25"/>
    </location>
</feature>
<feature type="compositionally biased region" description="Polar residues" evidence="4">
    <location>
        <begin position="80"/>
        <end position="89"/>
    </location>
</feature>
<evidence type="ECO:0000256" key="3">
    <source>
        <dbReference type="ARBA" id="ARBA00023274"/>
    </source>
</evidence>
<dbReference type="GO" id="GO:0006412">
    <property type="term" value="P:translation"/>
    <property type="evidence" value="ECO:0007669"/>
    <property type="project" value="InterPro"/>
</dbReference>
<accession>L9LBT7</accession>
<evidence type="ECO:0000256" key="2">
    <source>
        <dbReference type="ARBA" id="ARBA00022980"/>
    </source>
</evidence>
<dbReference type="InterPro" id="IPR023407">
    <property type="entry name" value="Ribosomal_eS27_Zn-bd_dom_sf"/>
</dbReference>
<feature type="region of interest" description="Disordered" evidence="4">
    <location>
        <begin position="219"/>
        <end position="241"/>
    </location>
</feature>
<reference evidence="6" key="1">
    <citation type="submission" date="2012-07" db="EMBL/GenBank/DDBJ databases">
        <title>Genome of the Chinese tree shrew, a rising model animal genetically related to primates.</title>
        <authorList>
            <person name="Zhang G."/>
            <person name="Fan Y."/>
            <person name="Yao Y."/>
            <person name="Huang Z."/>
        </authorList>
    </citation>
    <scope>NUCLEOTIDE SEQUENCE [LARGE SCALE GENOMIC DNA]</scope>
</reference>
<organism evidence="5 6">
    <name type="scientific">Tupaia chinensis</name>
    <name type="common">Chinese tree shrew</name>
    <name type="synonym">Tupaia belangeri chinensis</name>
    <dbReference type="NCBI Taxonomy" id="246437"/>
    <lineage>
        <taxon>Eukaryota</taxon>
        <taxon>Metazoa</taxon>
        <taxon>Chordata</taxon>
        <taxon>Craniata</taxon>
        <taxon>Vertebrata</taxon>
        <taxon>Euteleostomi</taxon>
        <taxon>Mammalia</taxon>
        <taxon>Eutheria</taxon>
        <taxon>Euarchontoglires</taxon>
        <taxon>Scandentia</taxon>
        <taxon>Tupaiidae</taxon>
        <taxon>Tupaia</taxon>
    </lineage>
</organism>
<sequence length="241" mass="26825">MPLAKDLLHPSPEEDKRTGKKQRLARSPASCSVAVQCPGCCRITPVFSMHKRWFRELSVPLSSASLWEEKRGLQKDVPSGGSSTKSILTQDEWETIPDRLHPSPEEDKRTGKKQHLARSPASCSVAVQCPGCCRITPVFSMHKRWFRELSVPLSSASLWEEKRGLQKDVPSGGSSTKSILTQDEWETIPMHVRQLGCTVAPHPAVPTLVHAPRNRQLRSITSPPVLTEAHPRTRTITPQPP</sequence>
<evidence type="ECO:0000313" key="6">
    <source>
        <dbReference type="Proteomes" id="UP000011518"/>
    </source>
</evidence>
<dbReference type="PANTHER" id="PTHR11594">
    <property type="entry name" value="40S RIBOSOMAL PROTEIN S27"/>
    <property type="match status" value="1"/>
</dbReference>
<feature type="region of interest" description="Disordered" evidence="4">
    <location>
        <begin position="72"/>
        <end position="117"/>
    </location>
</feature>
<feature type="compositionally biased region" description="Basic and acidic residues" evidence="4">
    <location>
        <begin position="1"/>
        <end position="17"/>
    </location>
</feature>
<evidence type="ECO:0000256" key="4">
    <source>
        <dbReference type="SAM" id="MobiDB-lite"/>
    </source>
</evidence>
<keyword evidence="1" id="KW-0862">Zinc</keyword>
<dbReference type="InParanoid" id="L9LBT7"/>
<dbReference type="AlphaFoldDB" id="L9LBT7"/>